<dbReference type="STRING" id="679926.Mpet_1542"/>
<evidence type="ECO:0000313" key="3">
    <source>
        <dbReference type="Proteomes" id="UP000006565"/>
    </source>
</evidence>
<gene>
    <name evidence="2" type="ordered locus">Mpet_1542</name>
</gene>
<dbReference type="AlphaFoldDB" id="E1RG64"/>
<accession>E1RG64</accession>
<feature type="transmembrane region" description="Helical" evidence="1">
    <location>
        <begin position="71"/>
        <end position="90"/>
    </location>
</feature>
<dbReference type="GO" id="GO:0003676">
    <property type="term" value="F:nucleic acid binding"/>
    <property type="evidence" value="ECO:0007669"/>
    <property type="project" value="InterPro"/>
</dbReference>
<dbReference type="Proteomes" id="UP000006565">
    <property type="component" value="Chromosome"/>
</dbReference>
<dbReference type="PIRSF" id="PIRSF002599">
    <property type="entry name" value="Cold_shock_A"/>
    <property type="match status" value="1"/>
</dbReference>
<keyword evidence="1" id="KW-0472">Membrane</keyword>
<keyword evidence="1" id="KW-0812">Transmembrane</keyword>
<dbReference type="KEGG" id="mpi:Mpet_1542"/>
<dbReference type="HOGENOM" id="CLU_091970_3_2_2"/>
<sequence length="93" mass="10628" precursor="true">MQNILILLAIYILLNIVSLFAFALDKRKAAKGKWRTPEKKLLLLSFLGPFGAAFGMKMFRHKTMKLKFKLVYLFLALHIVAICAIVMFLADLI</sequence>
<organism evidence="2 3">
    <name type="scientific">Methanolacinia petrolearia (strain DSM 11571 / OCM 486 / SEBR 4847)</name>
    <name type="common">Methanoplanus petrolearius</name>
    <dbReference type="NCBI Taxonomy" id="679926"/>
    <lineage>
        <taxon>Archaea</taxon>
        <taxon>Methanobacteriati</taxon>
        <taxon>Methanobacteriota</taxon>
        <taxon>Stenosarchaea group</taxon>
        <taxon>Methanomicrobia</taxon>
        <taxon>Methanomicrobiales</taxon>
        <taxon>Methanomicrobiaceae</taxon>
        <taxon>Methanolacinia</taxon>
    </lineage>
</organism>
<dbReference type="EMBL" id="CP002117">
    <property type="protein sequence ID" value="ADN36299.1"/>
    <property type="molecule type" value="Genomic_DNA"/>
</dbReference>
<dbReference type="InterPro" id="IPR010718">
    <property type="entry name" value="DUF1294"/>
</dbReference>
<dbReference type="eggNOG" id="arCOG04983">
    <property type="taxonomic scope" value="Archaea"/>
</dbReference>
<dbReference type="InterPro" id="IPR012156">
    <property type="entry name" value="Cold_shock_CspA"/>
</dbReference>
<protein>
    <recommendedName>
        <fullName evidence="4">Cold-shock DNA-binding domain protein</fullName>
    </recommendedName>
</protein>
<evidence type="ECO:0000256" key="1">
    <source>
        <dbReference type="SAM" id="Phobius"/>
    </source>
</evidence>
<dbReference type="GeneID" id="9744013"/>
<dbReference type="OrthoDB" id="53377at2157"/>
<evidence type="ECO:0008006" key="4">
    <source>
        <dbReference type="Google" id="ProtNLM"/>
    </source>
</evidence>
<dbReference type="Pfam" id="PF06961">
    <property type="entry name" value="DUF1294"/>
    <property type="match status" value="1"/>
</dbReference>
<keyword evidence="3" id="KW-1185">Reference proteome</keyword>
<keyword evidence="1" id="KW-1133">Transmembrane helix</keyword>
<name>E1RG64_METP4</name>
<evidence type="ECO:0000313" key="2">
    <source>
        <dbReference type="EMBL" id="ADN36299.1"/>
    </source>
</evidence>
<reference evidence="2 3" key="1">
    <citation type="journal article" date="2010" name="Stand. Genomic Sci.">
        <title>Complete genome sequence of Methanoplanus petrolearius type strain (SEBR 4847).</title>
        <authorList>
            <person name="Brambilla E."/>
            <person name="Djao O.D."/>
            <person name="Daligault H."/>
            <person name="Lapidus A."/>
            <person name="Lucas S."/>
            <person name="Hammon N."/>
            <person name="Nolan M."/>
            <person name="Tice H."/>
            <person name="Cheng J.F."/>
            <person name="Han C."/>
            <person name="Tapia R."/>
            <person name="Goodwin L."/>
            <person name="Pitluck S."/>
            <person name="Liolios K."/>
            <person name="Ivanova N."/>
            <person name="Mavromatis K."/>
            <person name="Mikhailova N."/>
            <person name="Pati A."/>
            <person name="Chen A."/>
            <person name="Palaniappan K."/>
            <person name="Land M."/>
            <person name="Hauser L."/>
            <person name="Chang Y.J."/>
            <person name="Jeffries C.D."/>
            <person name="Rohde M."/>
            <person name="Spring S."/>
            <person name="Sikorski J."/>
            <person name="Goker M."/>
            <person name="Woyke T."/>
            <person name="Bristow J."/>
            <person name="Eisen J.A."/>
            <person name="Markowitz V."/>
            <person name="Hugenholtz P."/>
            <person name="Kyrpides N.C."/>
            <person name="Klenk H.P."/>
        </authorList>
    </citation>
    <scope>NUCLEOTIDE SEQUENCE [LARGE SCALE GENOMIC DNA]</scope>
    <source>
        <strain evidence="3">DSM 11571 / OCM 486 / SEBR 4847</strain>
    </source>
</reference>
<dbReference type="RefSeq" id="WP_013329476.1">
    <property type="nucleotide sequence ID" value="NC_014507.1"/>
</dbReference>
<proteinExistence type="predicted"/>